<proteinExistence type="predicted"/>
<evidence type="ECO:0000313" key="1">
    <source>
        <dbReference type="EMBL" id="MCI4376729.1"/>
    </source>
</evidence>
<dbReference type="EMBL" id="CM040456">
    <property type="protein sequence ID" value="MCI4376729.1"/>
    <property type="molecule type" value="Genomic_DNA"/>
</dbReference>
<protein>
    <submittedName>
        <fullName evidence="1">Uncharacterized protein</fullName>
    </submittedName>
</protein>
<reference evidence="1 2" key="1">
    <citation type="journal article" date="2022" name="bioRxiv">
        <title>An ancient truncated duplication of the anti-Mullerian hormone receptor type 2 gene is a potential conserved master sex determinant in the Pangasiidae catfish family.</title>
        <authorList>
            <person name="Wen M."/>
            <person name="Pan Q."/>
            <person name="Jouanno E."/>
            <person name="Montfort J."/>
            <person name="Zahm M."/>
            <person name="Cabau C."/>
            <person name="Klopp C."/>
            <person name="Iampietro C."/>
            <person name="Roques C."/>
            <person name="Bouchez O."/>
            <person name="Castinel A."/>
            <person name="Donnadieu C."/>
            <person name="Parrinello H."/>
            <person name="Poncet C."/>
            <person name="Belmonte E."/>
            <person name="Gautier V."/>
            <person name="Avarre J.-C."/>
            <person name="Dugue R."/>
            <person name="Gustiano R."/>
            <person name="Ha T.T.T."/>
            <person name="Campet M."/>
            <person name="Sriphairoj K."/>
            <person name="Ribolli J."/>
            <person name="de Almeida F.L."/>
            <person name="Desvignes T."/>
            <person name="Postlethwait J.H."/>
            <person name="Bucao C.F."/>
            <person name="Robinson-Rechavi M."/>
            <person name="Bobe J."/>
            <person name="Herpin A."/>
            <person name="Guiguen Y."/>
        </authorList>
    </citation>
    <scope>NUCLEOTIDE SEQUENCE [LARGE SCALE GENOMIC DNA]</scope>
    <source>
        <strain evidence="1">YG-Dec2019</strain>
    </source>
</reference>
<accession>A0ACC5WD23</accession>
<dbReference type="Proteomes" id="UP000829447">
    <property type="component" value="Linkage Group LG3"/>
</dbReference>
<gene>
    <name evidence="1" type="ORF">PGIGA_G00191850</name>
</gene>
<sequence>MSRGQSSSVATPPSSRELLAIALSLWTCRGCMFPVMLTRPILKAAVSSPVCVEDMQRLASVLVEAEPHVNASMDSQVHREFLVQRVTEVCQESLENQGESETWGRRGDTGDYGNIGEPGPKGYAGIKGEKGMRGLHGPEGDRGPKGLKGLPGAAGHKGVRGPPGERGETGLAGERGSVGDQGYQGIPGYQGVKGEEGPSGNDGPPGPQGLQGVVGDPGERGEPGEKGKPGIQGPKGRVGSMGIKGIAGDPGFPGRDGDSGIERLIKDHRGLRAKLEELVTGVRKVLRGLQGTWVLKDVLVCKDTRAQQESQEDQDSLGLQEERDI</sequence>
<name>A0ACC5WD23_PANGG</name>
<organism evidence="1 2">
    <name type="scientific">Pangasianodon gigas</name>
    <name type="common">Mekong giant catfish</name>
    <name type="synonym">Pangasius gigas</name>
    <dbReference type="NCBI Taxonomy" id="30993"/>
    <lineage>
        <taxon>Eukaryota</taxon>
        <taxon>Metazoa</taxon>
        <taxon>Chordata</taxon>
        <taxon>Craniata</taxon>
        <taxon>Vertebrata</taxon>
        <taxon>Euteleostomi</taxon>
        <taxon>Actinopterygii</taxon>
        <taxon>Neopterygii</taxon>
        <taxon>Teleostei</taxon>
        <taxon>Ostariophysi</taxon>
        <taxon>Siluriformes</taxon>
        <taxon>Pangasiidae</taxon>
        <taxon>Pangasianodon</taxon>
    </lineage>
</organism>
<comment type="caution">
    <text evidence="1">The sequence shown here is derived from an EMBL/GenBank/DDBJ whole genome shotgun (WGS) entry which is preliminary data.</text>
</comment>
<evidence type="ECO:0000313" key="2">
    <source>
        <dbReference type="Proteomes" id="UP000829447"/>
    </source>
</evidence>
<keyword evidence="2" id="KW-1185">Reference proteome</keyword>